<name>A0A543CFU7_9ACTN</name>
<evidence type="ECO:0000313" key="3">
    <source>
        <dbReference type="EMBL" id="TQL95975.1"/>
    </source>
</evidence>
<comment type="caution">
    <text evidence="3">The sequence shown here is derived from an EMBL/GenBank/DDBJ whole genome shotgun (WGS) entry which is preliminary data.</text>
</comment>
<protein>
    <submittedName>
        <fullName evidence="3">Flp pilus assembly protein CpaB</fullName>
    </submittedName>
</protein>
<dbReference type="SMART" id="SM00858">
    <property type="entry name" value="SAF"/>
    <property type="match status" value="1"/>
</dbReference>
<organism evidence="3 4">
    <name type="scientific">Actinoallomurus bryophytorum</name>
    <dbReference type="NCBI Taxonomy" id="1490222"/>
    <lineage>
        <taxon>Bacteria</taxon>
        <taxon>Bacillati</taxon>
        <taxon>Actinomycetota</taxon>
        <taxon>Actinomycetes</taxon>
        <taxon>Streptosporangiales</taxon>
        <taxon>Thermomonosporaceae</taxon>
        <taxon>Actinoallomurus</taxon>
    </lineage>
</organism>
<dbReference type="OrthoDB" id="4808509at2"/>
<proteinExistence type="predicted"/>
<keyword evidence="4" id="KW-1185">Reference proteome</keyword>
<dbReference type="EMBL" id="VFOZ01000001">
    <property type="protein sequence ID" value="TQL95975.1"/>
    <property type="molecule type" value="Genomic_DNA"/>
</dbReference>
<gene>
    <name evidence="3" type="ORF">FB559_1490</name>
</gene>
<sequence>MKSALSRHRRVLAALLVAVAAAFALAATRPHTDGVRVPVAARDLAAGAVLGPHDVTVRLLPAGAVPAGVVDRPTGRALSGPVRRGEPLTDARLRSSGLLDPRDAAAVAAPVRLADAAAARLLHTGDRVDVLAARGEGPLPARTVASAVPVVAVPRPGPDTDEGALVVLRTTREQAAALARASVDSRLSVTILSN</sequence>
<evidence type="ECO:0000259" key="2">
    <source>
        <dbReference type="SMART" id="SM00858"/>
    </source>
</evidence>
<accession>A0A543CFU7</accession>
<evidence type="ECO:0000313" key="4">
    <source>
        <dbReference type="Proteomes" id="UP000316096"/>
    </source>
</evidence>
<feature type="domain" description="SAF" evidence="2">
    <location>
        <begin position="35"/>
        <end position="94"/>
    </location>
</feature>
<feature type="signal peptide" evidence="1">
    <location>
        <begin position="1"/>
        <end position="26"/>
    </location>
</feature>
<dbReference type="Proteomes" id="UP000316096">
    <property type="component" value="Unassembled WGS sequence"/>
</dbReference>
<dbReference type="CDD" id="cd11614">
    <property type="entry name" value="SAF_CpaB_FlgA_like"/>
    <property type="match status" value="1"/>
</dbReference>
<evidence type="ECO:0000256" key="1">
    <source>
        <dbReference type="SAM" id="SignalP"/>
    </source>
</evidence>
<dbReference type="InterPro" id="IPR013974">
    <property type="entry name" value="SAF"/>
</dbReference>
<dbReference type="AlphaFoldDB" id="A0A543CFU7"/>
<feature type="chain" id="PRO_5021996234" evidence="1">
    <location>
        <begin position="27"/>
        <end position="194"/>
    </location>
</feature>
<keyword evidence="1" id="KW-0732">Signal</keyword>
<reference evidence="3 4" key="1">
    <citation type="submission" date="2019-06" db="EMBL/GenBank/DDBJ databases">
        <title>Sequencing the genomes of 1000 actinobacteria strains.</title>
        <authorList>
            <person name="Klenk H.-P."/>
        </authorList>
    </citation>
    <scope>NUCLEOTIDE SEQUENCE [LARGE SCALE GENOMIC DNA]</scope>
    <source>
        <strain evidence="3 4">DSM 102200</strain>
    </source>
</reference>
<dbReference type="Pfam" id="PF08666">
    <property type="entry name" value="SAF"/>
    <property type="match status" value="1"/>
</dbReference>
<dbReference type="RefSeq" id="WP_141954637.1">
    <property type="nucleotide sequence ID" value="NZ_VFOZ01000001.1"/>
</dbReference>